<dbReference type="SUPFAM" id="SSF52540">
    <property type="entry name" value="P-loop containing nucleoside triphosphate hydrolases"/>
    <property type="match status" value="1"/>
</dbReference>
<dbReference type="Pfam" id="PF06309">
    <property type="entry name" value="Torsin"/>
    <property type="match status" value="1"/>
</dbReference>
<dbReference type="OrthoDB" id="19623at2759"/>
<dbReference type="GO" id="GO:0071218">
    <property type="term" value="P:cellular response to misfolded protein"/>
    <property type="evidence" value="ECO:0007669"/>
    <property type="project" value="TreeGrafter"/>
</dbReference>
<protein>
    <submittedName>
        <fullName evidence="3">Uncharacterized protein</fullName>
    </submittedName>
</protein>
<evidence type="ECO:0000256" key="1">
    <source>
        <dbReference type="ARBA" id="ARBA00006235"/>
    </source>
</evidence>
<dbReference type="FunFam" id="3.40.50.300:FF:002370">
    <property type="entry name" value="Torsin family 3, member A"/>
    <property type="match status" value="1"/>
</dbReference>
<dbReference type="GO" id="GO:0005737">
    <property type="term" value="C:cytoplasm"/>
    <property type="evidence" value="ECO:0007669"/>
    <property type="project" value="UniProtKB-ARBA"/>
</dbReference>
<gene>
    <name evidence="3" type="ORF">PHAECO_LOCUS3149</name>
</gene>
<dbReference type="InterPro" id="IPR027417">
    <property type="entry name" value="P-loop_NTPase"/>
</dbReference>
<dbReference type="InterPro" id="IPR010448">
    <property type="entry name" value="Torsin"/>
</dbReference>
<dbReference type="PRINTS" id="PR00300">
    <property type="entry name" value="CLPPROTEASEA"/>
</dbReference>
<dbReference type="Gene3D" id="3.40.50.300">
    <property type="entry name" value="P-loop containing nucleotide triphosphate hydrolases"/>
    <property type="match status" value="1"/>
</dbReference>
<dbReference type="AlphaFoldDB" id="A0A9P0DA33"/>
<feature type="signal peptide" evidence="2">
    <location>
        <begin position="1"/>
        <end position="21"/>
    </location>
</feature>
<reference evidence="3" key="1">
    <citation type="submission" date="2022-01" db="EMBL/GenBank/DDBJ databases">
        <authorList>
            <person name="King R."/>
        </authorList>
    </citation>
    <scope>NUCLEOTIDE SEQUENCE</scope>
</reference>
<sequence length="327" mass="37896">MFCKYNLIIILVAVDLKLSNSFSFNPVCWLSECCNKDYIPGDIERLRTSLRSRVYGQHLVEDAVDAISGHWNPHHRAEKALTLSFHGWPGSGKNYVTKFIAESLYKEGMHSSFVHNFIGRVHFPEEEKVKQYNENLGIWLKGNISQCPKQLFIFDEVDKMPADILNAVKPMIDYKNIVDGVDYTKAIFIFLSNTGATIINEHYHRLWHAGKKREELKLNDFENLISKGVFNEKGGFHHSDTIRSNLIDHYIPFFPMQEYHVKECIKDQFRERHVHNPRGSHIQEVMDFIEWGPDDSKLFSKTGCKRISSKVALLVAKHYPLASKQEL</sequence>
<dbReference type="EMBL" id="OU896718">
    <property type="protein sequence ID" value="CAH1118796.1"/>
    <property type="molecule type" value="Genomic_DNA"/>
</dbReference>
<evidence type="ECO:0000313" key="4">
    <source>
        <dbReference type="Proteomes" id="UP001153737"/>
    </source>
</evidence>
<proteinExistence type="inferred from homology"/>
<organism evidence="3 4">
    <name type="scientific">Phaedon cochleariae</name>
    <name type="common">Mustard beetle</name>
    <dbReference type="NCBI Taxonomy" id="80249"/>
    <lineage>
        <taxon>Eukaryota</taxon>
        <taxon>Metazoa</taxon>
        <taxon>Ecdysozoa</taxon>
        <taxon>Arthropoda</taxon>
        <taxon>Hexapoda</taxon>
        <taxon>Insecta</taxon>
        <taxon>Pterygota</taxon>
        <taxon>Neoptera</taxon>
        <taxon>Endopterygota</taxon>
        <taxon>Coleoptera</taxon>
        <taxon>Polyphaga</taxon>
        <taxon>Cucujiformia</taxon>
        <taxon>Chrysomeloidea</taxon>
        <taxon>Chrysomelidae</taxon>
        <taxon>Chrysomelinae</taxon>
        <taxon>Chrysomelini</taxon>
        <taxon>Phaedon</taxon>
    </lineage>
</organism>
<dbReference type="GO" id="GO:0012505">
    <property type="term" value="C:endomembrane system"/>
    <property type="evidence" value="ECO:0007669"/>
    <property type="project" value="UniProtKB-ARBA"/>
</dbReference>
<keyword evidence="2" id="KW-0732">Signal</keyword>
<name>A0A9P0DA33_PHACE</name>
<evidence type="ECO:0000313" key="3">
    <source>
        <dbReference type="EMBL" id="CAH1118796.1"/>
    </source>
</evidence>
<feature type="chain" id="PRO_5040364617" evidence="2">
    <location>
        <begin position="22"/>
        <end position="327"/>
    </location>
</feature>
<dbReference type="GO" id="GO:0016887">
    <property type="term" value="F:ATP hydrolysis activity"/>
    <property type="evidence" value="ECO:0007669"/>
    <property type="project" value="InterPro"/>
</dbReference>
<dbReference type="Proteomes" id="UP001153737">
    <property type="component" value="Chromosome 12"/>
</dbReference>
<accession>A0A9P0DA33</accession>
<dbReference type="PANTHER" id="PTHR10760">
    <property type="entry name" value="TORSIN"/>
    <property type="match status" value="1"/>
</dbReference>
<comment type="similarity">
    <text evidence="1">Belongs to the ClpA/ClpB family. Torsin subfamily.</text>
</comment>
<dbReference type="InterPro" id="IPR001270">
    <property type="entry name" value="ClpA/B"/>
</dbReference>
<keyword evidence="4" id="KW-1185">Reference proteome</keyword>
<dbReference type="GO" id="GO:0005524">
    <property type="term" value="F:ATP binding"/>
    <property type="evidence" value="ECO:0007669"/>
    <property type="project" value="InterPro"/>
</dbReference>
<reference evidence="3" key="2">
    <citation type="submission" date="2022-10" db="EMBL/GenBank/DDBJ databases">
        <authorList>
            <consortium name="ENA_rothamsted_submissions"/>
            <consortium name="culmorum"/>
            <person name="King R."/>
        </authorList>
    </citation>
    <scope>NUCLEOTIDE SEQUENCE</scope>
</reference>
<evidence type="ECO:0000256" key="2">
    <source>
        <dbReference type="SAM" id="SignalP"/>
    </source>
</evidence>
<dbReference type="PANTHER" id="PTHR10760:SF2">
    <property type="entry name" value="LD13476P-RELATED"/>
    <property type="match status" value="1"/>
</dbReference>